<dbReference type="InterPro" id="IPR010985">
    <property type="entry name" value="Ribbon_hlx_hlx"/>
</dbReference>
<dbReference type="GO" id="GO:0006355">
    <property type="term" value="P:regulation of DNA-templated transcription"/>
    <property type="evidence" value="ECO:0007669"/>
    <property type="project" value="InterPro"/>
</dbReference>
<dbReference type="InterPro" id="IPR053853">
    <property type="entry name" value="FitA-like_RHH"/>
</dbReference>
<sequence length="80" mass="8933">MASITIRNLDDDVKRRLRVRAAEHGRSMEEEARDILRQVVGQPSVPRNLGEAIHARFAALGGVELDLPARTPMRASPDFE</sequence>
<dbReference type="SUPFAM" id="SSF47598">
    <property type="entry name" value="Ribbon-helix-helix"/>
    <property type="match status" value="1"/>
</dbReference>
<comment type="caution">
    <text evidence="2">The sequence shown here is derived from an EMBL/GenBank/DDBJ whole genome shotgun (WGS) entry which is preliminary data.</text>
</comment>
<name>A0A8X8KNB0_9RHOB</name>
<reference evidence="2" key="1">
    <citation type="submission" date="2020-05" db="EMBL/GenBank/DDBJ databases">
        <title>Fertoebacter nigrum gen. nov., sp. nov., a new member of the family Rhodobacteraceae.</title>
        <authorList>
            <person name="Szuroczki S."/>
            <person name="Abbaszade G."/>
            <person name="Buni D."/>
            <person name="Schumann P."/>
            <person name="Toth E."/>
        </authorList>
    </citation>
    <scope>NUCLEOTIDE SEQUENCE</scope>
    <source>
        <strain evidence="2">RG-N-1a</strain>
    </source>
</reference>
<evidence type="ECO:0000313" key="2">
    <source>
        <dbReference type="EMBL" id="NUB43845.1"/>
    </source>
</evidence>
<evidence type="ECO:0000259" key="1">
    <source>
        <dbReference type="Pfam" id="PF22513"/>
    </source>
</evidence>
<keyword evidence="3" id="KW-1185">Reference proteome</keyword>
<feature type="domain" description="Antitoxin FitA-like ribbon-helix-helix" evidence="1">
    <location>
        <begin position="2"/>
        <end position="40"/>
    </location>
</feature>
<organism evidence="2 3">
    <name type="scientific">Fertoeibacter niger</name>
    <dbReference type="NCBI Taxonomy" id="2656921"/>
    <lineage>
        <taxon>Bacteria</taxon>
        <taxon>Pseudomonadati</taxon>
        <taxon>Pseudomonadota</taxon>
        <taxon>Alphaproteobacteria</taxon>
        <taxon>Rhodobacterales</taxon>
        <taxon>Paracoccaceae</taxon>
        <taxon>Fertoeibacter</taxon>
    </lineage>
</organism>
<dbReference type="Proteomes" id="UP000484076">
    <property type="component" value="Unassembled WGS sequence"/>
</dbReference>
<dbReference type="Pfam" id="PF22513">
    <property type="entry name" value="FitA-like_RHH"/>
    <property type="match status" value="1"/>
</dbReference>
<accession>A0A8X8KNB0</accession>
<protein>
    <submittedName>
        <fullName evidence="2">Plasmid stabilization protein</fullName>
    </submittedName>
</protein>
<gene>
    <name evidence="2" type="ORF">GEU84_005580</name>
</gene>
<dbReference type="InterPro" id="IPR013321">
    <property type="entry name" value="Arc_rbn_hlx_hlx"/>
</dbReference>
<dbReference type="AlphaFoldDB" id="A0A8X8KNB0"/>
<proteinExistence type="predicted"/>
<evidence type="ECO:0000313" key="3">
    <source>
        <dbReference type="Proteomes" id="UP000484076"/>
    </source>
</evidence>
<dbReference type="Gene3D" id="1.10.1220.10">
    <property type="entry name" value="Met repressor-like"/>
    <property type="match status" value="1"/>
</dbReference>
<dbReference type="RefSeq" id="WP_152824118.1">
    <property type="nucleotide sequence ID" value="NZ_WHUT02000002.1"/>
</dbReference>
<dbReference type="EMBL" id="WHUT02000002">
    <property type="protein sequence ID" value="NUB43845.1"/>
    <property type="molecule type" value="Genomic_DNA"/>
</dbReference>